<comment type="caution">
    <text evidence="2">The sequence shown here is derived from an EMBL/GenBank/DDBJ whole genome shotgun (WGS) entry which is preliminary data.</text>
</comment>
<evidence type="ECO:0000259" key="1">
    <source>
        <dbReference type="Pfam" id="PF24924"/>
    </source>
</evidence>
<feature type="domain" description="DUF7745" evidence="1">
    <location>
        <begin position="55"/>
        <end position="166"/>
    </location>
</feature>
<dbReference type="PANTHER" id="PTHR48200">
    <property type="entry name" value="PROTEIN, PUTATIVE-RELATED"/>
    <property type="match status" value="1"/>
</dbReference>
<name>A0A9W7H5U3_HIBTR</name>
<dbReference type="PANTHER" id="PTHR48200:SF1">
    <property type="entry name" value="AMINOTRANSFERASE-LIKE PLANT MOBILE DOMAIN-CONTAINING PROTEIN"/>
    <property type="match status" value="1"/>
</dbReference>
<dbReference type="InterPro" id="IPR056647">
    <property type="entry name" value="DUF7745"/>
</dbReference>
<gene>
    <name evidence="2" type="ORF">HRI_000661800</name>
</gene>
<organism evidence="2 3">
    <name type="scientific">Hibiscus trionum</name>
    <name type="common">Flower of an hour</name>
    <dbReference type="NCBI Taxonomy" id="183268"/>
    <lineage>
        <taxon>Eukaryota</taxon>
        <taxon>Viridiplantae</taxon>
        <taxon>Streptophyta</taxon>
        <taxon>Embryophyta</taxon>
        <taxon>Tracheophyta</taxon>
        <taxon>Spermatophyta</taxon>
        <taxon>Magnoliopsida</taxon>
        <taxon>eudicotyledons</taxon>
        <taxon>Gunneridae</taxon>
        <taxon>Pentapetalae</taxon>
        <taxon>rosids</taxon>
        <taxon>malvids</taxon>
        <taxon>Malvales</taxon>
        <taxon>Malvaceae</taxon>
        <taxon>Malvoideae</taxon>
        <taxon>Hibiscus</taxon>
    </lineage>
</organism>
<dbReference type="EMBL" id="BSYR01000007">
    <property type="protein sequence ID" value="GMI69925.1"/>
    <property type="molecule type" value="Genomic_DNA"/>
</dbReference>
<sequence length="170" mass="19774">MENRFLDKVEGNLCVRRWSEETQCQKGDSLLEGEKPEFGDSTDIRSTQNQLQDLKEIWNQWDERNKQLFYNSYGDLPYPLDVSIDKVLFRALAQFWNPAYSCFTLGDVDLVPTIEEYIALIHCPKIEVNKAYFKSPDSPAFQKKPLKMTGVDEQWAKARIKIKGETRCIA</sequence>
<evidence type="ECO:0000313" key="2">
    <source>
        <dbReference type="EMBL" id="GMI69925.1"/>
    </source>
</evidence>
<keyword evidence="3" id="KW-1185">Reference proteome</keyword>
<dbReference type="AlphaFoldDB" id="A0A9W7H5U3"/>
<proteinExistence type="predicted"/>
<accession>A0A9W7H5U3</accession>
<dbReference type="Proteomes" id="UP001165190">
    <property type="component" value="Unassembled WGS sequence"/>
</dbReference>
<evidence type="ECO:0000313" key="3">
    <source>
        <dbReference type="Proteomes" id="UP001165190"/>
    </source>
</evidence>
<dbReference type="OrthoDB" id="979197at2759"/>
<dbReference type="Pfam" id="PF24924">
    <property type="entry name" value="DUF7745"/>
    <property type="match status" value="1"/>
</dbReference>
<reference evidence="2" key="1">
    <citation type="submission" date="2023-05" db="EMBL/GenBank/DDBJ databases">
        <title>Genome and transcriptome analyses reveal genes involved in the formation of fine ridges on petal epidermal cells in Hibiscus trionum.</title>
        <authorList>
            <person name="Koshimizu S."/>
            <person name="Masuda S."/>
            <person name="Ishii T."/>
            <person name="Shirasu K."/>
            <person name="Hoshino A."/>
            <person name="Arita M."/>
        </authorList>
    </citation>
    <scope>NUCLEOTIDE SEQUENCE</scope>
    <source>
        <strain evidence="2">Hamamatsu line</strain>
    </source>
</reference>
<protein>
    <recommendedName>
        <fullName evidence="1">DUF7745 domain-containing protein</fullName>
    </recommendedName>
</protein>